<evidence type="ECO:0000313" key="3">
    <source>
        <dbReference type="Proteomes" id="UP001154282"/>
    </source>
</evidence>
<dbReference type="EMBL" id="CAMGYJ010000005">
    <property type="protein sequence ID" value="CAI0425021.1"/>
    <property type="molecule type" value="Genomic_DNA"/>
</dbReference>
<reference evidence="2" key="1">
    <citation type="submission" date="2022-08" db="EMBL/GenBank/DDBJ databases">
        <authorList>
            <person name="Gutierrez-Valencia J."/>
        </authorList>
    </citation>
    <scope>NUCLEOTIDE SEQUENCE</scope>
</reference>
<comment type="caution">
    <text evidence="2">The sequence shown here is derived from an EMBL/GenBank/DDBJ whole genome shotgun (WGS) entry which is preliminary data.</text>
</comment>
<protein>
    <submittedName>
        <fullName evidence="2">Uncharacterized protein</fullName>
    </submittedName>
</protein>
<name>A0AAV0KVD5_9ROSI</name>
<sequence length="57" mass="5948">MERKALLVCSVVGVLGLLSVASGFGAEATRIKVSPLTLYAFLLPDLFILVLTSGIAL</sequence>
<evidence type="ECO:0000256" key="1">
    <source>
        <dbReference type="SAM" id="Phobius"/>
    </source>
</evidence>
<keyword evidence="1" id="KW-1133">Transmembrane helix</keyword>
<feature type="transmembrane region" description="Helical" evidence="1">
    <location>
        <begin position="38"/>
        <end position="56"/>
    </location>
</feature>
<dbReference type="AlphaFoldDB" id="A0AAV0KVD5"/>
<organism evidence="2 3">
    <name type="scientific">Linum tenue</name>
    <dbReference type="NCBI Taxonomy" id="586396"/>
    <lineage>
        <taxon>Eukaryota</taxon>
        <taxon>Viridiplantae</taxon>
        <taxon>Streptophyta</taxon>
        <taxon>Embryophyta</taxon>
        <taxon>Tracheophyta</taxon>
        <taxon>Spermatophyta</taxon>
        <taxon>Magnoliopsida</taxon>
        <taxon>eudicotyledons</taxon>
        <taxon>Gunneridae</taxon>
        <taxon>Pentapetalae</taxon>
        <taxon>rosids</taxon>
        <taxon>fabids</taxon>
        <taxon>Malpighiales</taxon>
        <taxon>Linaceae</taxon>
        <taxon>Linum</taxon>
    </lineage>
</organism>
<evidence type="ECO:0000313" key="2">
    <source>
        <dbReference type="EMBL" id="CAI0425021.1"/>
    </source>
</evidence>
<dbReference type="Proteomes" id="UP001154282">
    <property type="component" value="Unassembled WGS sequence"/>
</dbReference>
<proteinExistence type="predicted"/>
<keyword evidence="3" id="KW-1185">Reference proteome</keyword>
<keyword evidence="1" id="KW-0812">Transmembrane</keyword>
<keyword evidence="1" id="KW-0472">Membrane</keyword>
<gene>
    <name evidence="2" type="ORF">LITE_LOCUS20186</name>
</gene>
<accession>A0AAV0KVD5</accession>